<dbReference type="GO" id="GO:0005886">
    <property type="term" value="C:plasma membrane"/>
    <property type="evidence" value="ECO:0007669"/>
    <property type="project" value="UniProtKB-SubCell"/>
</dbReference>
<accession>A0A1G6I2F4</accession>
<keyword evidence="4 6" id="KW-1133">Transmembrane helix</keyword>
<evidence type="ECO:0000256" key="5">
    <source>
        <dbReference type="ARBA" id="ARBA00023136"/>
    </source>
</evidence>
<evidence type="ECO:0000256" key="6">
    <source>
        <dbReference type="SAM" id="Phobius"/>
    </source>
</evidence>
<dbReference type="OrthoDB" id="9803381at2"/>
<comment type="subcellular location">
    <subcellularLocation>
        <location evidence="1">Cell membrane</location>
        <topology evidence="1">Multi-pass membrane protein</topology>
    </subcellularLocation>
</comment>
<keyword evidence="9" id="KW-1185">Reference proteome</keyword>
<feature type="transmembrane region" description="Helical" evidence="6">
    <location>
        <begin position="263"/>
        <end position="281"/>
    </location>
</feature>
<dbReference type="RefSeq" id="WP_093729147.1">
    <property type="nucleotide sequence ID" value="NZ_FMYW01000001.1"/>
</dbReference>
<reference evidence="9" key="1">
    <citation type="submission" date="2016-10" db="EMBL/GenBank/DDBJ databases">
        <authorList>
            <person name="Varghese N."/>
            <person name="Submissions S."/>
        </authorList>
    </citation>
    <scope>NUCLEOTIDE SEQUENCE [LARGE SCALE GENOMIC DNA]</scope>
    <source>
        <strain evidence="9">DSM 11005</strain>
    </source>
</reference>
<dbReference type="EMBL" id="FMYW01000001">
    <property type="protein sequence ID" value="SDC00641.1"/>
    <property type="molecule type" value="Genomic_DNA"/>
</dbReference>
<proteinExistence type="predicted"/>
<feature type="transmembrane region" description="Helical" evidence="6">
    <location>
        <begin position="6"/>
        <end position="23"/>
    </location>
</feature>
<gene>
    <name evidence="8" type="ORF">SAMN04487864_101403</name>
</gene>
<dbReference type="Pfam" id="PF00482">
    <property type="entry name" value="T2SSF"/>
    <property type="match status" value="1"/>
</dbReference>
<dbReference type="Gene3D" id="1.20.81.30">
    <property type="entry name" value="Type II secretion system (T2SS), domain F"/>
    <property type="match status" value="1"/>
</dbReference>
<evidence type="ECO:0000256" key="2">
    <source>
        <dbReference type="ARBA" id="ARBA00022475"/>
    </source>
</evidence>
<evidence type="ECO:0000256" key="4">
    <source>
        <dbReference type="ARBA" id="ARBA00022989"/>
    </source>
</evidence>
<feature type="domain" description="Type II secretion system protein GspF" evidence="7">
    <location>
        <begin position="156"/>
        <end position="277"/>
    </location>
</feature>
<protein>
    <submittedName>
        <fullName evidence="8">Tight adherence protein B</fullName>
    </submittedName>
</protein>
<evidence type="ECO:0000313" key="8">
    <source>
        <dbReference type="EMBL" id="SDC00641.1"/>
    </source>
</evidence>
<keyword evidence="2" id="KW-1003">Cell membrane</keyword>
<keyword evidence="5 6" id="KW-0472">Membrane</keyword>
<dbReference type="AlphaFoldDB" id="A0A1G6I2F4"/>
<keyword evidence="3 6" id="KW-0812">Transmembrane</keyword>
<feature type="transmembrane region" description="Helical" evidence="6">
    <location>
        <begin position="116"/>
        <end position="136"/>
    </location>
</feature>
<feature type="transmembrane region" description="Helical" evidence="6">
    <location>
        <begin position="86"/>
        <end position="110"/>
    </location>
</feature>
<dbReference type="InterPro" id="IPR042094">
    <property type="entry name" value="T2SS_GspF_sf"/>
</dbReference>
<name>A0A1G6I2F4_9FIRM</name>
<dbReference type="InterPro" id="IPR018076">
    <property type="entry name" value="T2SS_GspF_dom"/>
</dbReference>
<sequence length="320" mass="35731">MILVVSLISTLLVLLILVLLLEYRSRNRIALARRMRYYAGEMDTQEKPKTVKPLAERFMDLLRSGGKLLSNIRHARTLDFKMQKAGIPLLGTEFLILIGVSAFFAAVIGFLLTKKLYAGILVAVVVVMAEWVYVLLKINHREAAFTNQLGDCLMMVANAMRAGFSFLQAMELVSKEMEPPMSDEFKHVMRDINLGASVERALDDMDKRVSSPDFSLVVTAVLIQQQVGGDLAHILDTISDTIQDRIRMRREIHTLTSQGRMSGYVLGILPFALGAFISVTNPGYIEPLFTERLGQIAICIAVTMVIIGFIVIQRIVNIDV</sequence>
<evidence type="ECO:0000259" key="7">
    <source>
        <dbReference type="Pfam" id="PF00482"/>
    </source>
</evidence>
<evidence type="ECO:0000256" key="1">
    <source>
        <dbReference type="ARBA" id="ARBA00004651"/>
    </source>
</evidence>
<evidence type="ECO:0000256" key="3">
    <source>
        <dbReference type="ARBA" id="ARBA00022692"/>
    </source>
</evidence>
<dbReference type="PANTHER" id="PTHR35007">
    <property type="entry name" value="INTEGRAL MEMBRANE PROTEIN-RELATED"/>
    <property type="match status" value="1"/>
</dbReference>
<feature type="transmembrane region" description="Helical" evidence="6">
    <location>
        <begin position="293"/>
        <end position="312"/>
    </location>
</feature>
<organism evidence="8 9">
    <name type="scientific">Succiniclasticum ruminis</name>
    <dbReference type="NCBI Taxonomy" id="40841"/>
    <lineage>
        <taxon>Bacteria</taxon>
        <taxon>Bacillati</taxon>
        <taxon>Bacillota</taxon>
        <taxon>Negativicutes</taxon>
        <taxon>Acidaminococcales</taxon>
        <taxon>Acidaminococcaceae</taxon>
        <taxon>Succiniclasticum</taxon>
    </lineage>
</organism>
<evidence type="ECO:0000313" key="9">
    <source>
        <dbReference type="Proteomes" id="UP000198943"/>
    </source>
</evidence>
<dbReference type="Proteomes" id="UP000198943">
    <property type="component" value="Unassembled WGS sequence"/>
</dbReference>
<dbReference type="PANTHER" id="PTHR35007:SF1">
    <property type="entry name" value="PILUS ASSEMBLY PROTEIN"/>
    <property type="match status" value="1"/>
</dbReference>